<evidence type="ECO:0000313" key="3">
    <source>
        <dbReference type="Proteomes" id="UP000032809"/>
    </source>
</evidence>
<reference evidence="3" key="1">
    <citation type="submission" date="2014-11" db="EMBL/GenBank/DDBJ databases">
        <authorList>
            <person name="Wibberg D."/>
        </authorList>
    </citation>
    <scope>NUCLEOTIDE SEQUENCE [LARGE SCALE GENOMIC DNA]</scope>
    <source>
        <strain evidence="3">L3</strain>
    </source>
</reference>
<dbReference type="PANTHER" id="PTHR36836">
    <property type="entry name" value="COLANIC ACID BIOSYNTHESIS PROTEIN WCAK"/>
    <property type="match status" value="1"/>
</dbReference>
<feature type="domain" description="Polysaccharide pyruvyl transferase" evidence="1">
    <location>
        <begin position="14"/>
        <end position="277"/>
    </location>
</feature>
<dbReference type="GO" id="GO:0016740">
    <property type="term" value="F:transferase activity"/>
    <property type="evidence" value="ECO:0007669"/>
    <property type="project" value="UniProtKB-KW"/>
</dbReference>
<keyword evidence="2" id="KW-0808">Transferase</keyword>
<dbReference type="InterPro" id="IPR007345">
    <property type="entry name" value="Polysacch_pyruvyl_Trfase"/>
</dbReference>
<dbReference type="HOGENOM" id="CLU_039510_0_1_0"/>
<organism evidence="2 3">
    <name type="scientific">Defluviitoga tunisiensis</name>
    <dbReference type="NCBI Taxonomy" id="1006576"/>
    <lineage>
        <taxon>Bacteria</taxon>
        <taxon>Thermotogati</taxon>
        <taxon>Thermotogota</taxon>
        <taxon>Thermotogae</taxon>
        <taxon>Petrotogales</taxon>
        <taxon>Petrotogaceae</taxon>
        <taxon>Defluviitoga</taxon>
    </lineage>
</organism>
<accession>A0A0C7NRR2</accession>
<protein>
    <submittedName>
        <fullName evidence="2">Polysaccharide pyruvyl transferase</fullName>
    </submittedName>
</protein>
<proteinExistence type="predicted"/>
<dbReference type="PANTHER" id="PTHR36836:SF1">
    <property type="entry name" value="COLANIC ACID BIOSYNTHESIS PROTEIN WCAK"/>
    <property type="match status" value="1"/>
</dbReference>
<dbReference type="RefSeq" id="WP_052670410.1">
    <property type="nucleotide sequence ID" value="NZ_LN824141.1"/>
</dbReference>
<dbReference type="Pfam" id="PF04230">
    <property type="entry name" value="PS_pyruv_trans"/>
    <property type="match status" value="1"/>
</dbReference>
<dbReference type="AlphaFoldDB" id="A0A0C7NRR2"/>
<dbReference type="STRING" id="1006576.DTL3_1259"/>
<evidence type="ECO:0000313" key="2">
    <source>
        <dbReference type="EMBL" id="CEP78557.1"/>
    </source>
</evidence>
<sequence length="341" mass="39945">MKKILLIGYYGYGNYGDDLLLNSFLKILNELKFDGTIILPLENEIEFKSNHYFNIQVVPRFNFYELKKSIKSSDLIIYGGGNLFQSETSYRSLFYYSYIANIAAKENKKILLLSQGFGSFKKNRGLKKLKKILNYPNLYGILRDRTSYEFAKKYNNNINLGVDLGPYVFFDMDYKKTNKISICLKEDHDLDLLTDFLSTFSNYTLSTLAINANQDVIKNYDLVEKIRTKTKIKADLPIQDPQKITEEISQSKIVISDRLHSSLAGIFFEARTITFNNVKNRRVIKNIKDDYSFFYKNTFEIPFCYYDCVYSKYDFKNLSSIYKEKIEKTVFDTKKLIQNVL</sequence>
<dbReference type="Proteomes" id="UP000032809">
    <property type="component" value="Chromosome I"/>
</dbReference>
<keyword evidence="3" id="KW-1185">Reference proteome</keyword>
<dbReference type="OrthoDB" id="3199616at2"/>
<evidence type="ECO:0000259" key="1">
    <source>
        <dbReference type="Pfam" id="PF04230"/>
    </source>
</evidence>
<dbReference type="KEGG" id="dtn:DTL3_1259"/>
<name>A0A0C7NRR2_DEFTU</name>
<dbReference type="EMBL" id="LN824141">
    <property type="protein sequence ID" value="CEP78557.1"/>
    <property type="molecule type" value="Genomic_DNA"/>
</dbReference>
<gene>
    <name evidence="2" type="ORF">DTL3_1259</name>
</gene>